<dbReference type="PROSITE" id="PS51186">
    <property type="entry name" value="GNAT"/>
    <property type="match status" value="1"/>
</dbReference>
<accession>A0ABS2ZB72</accession>
<protein>
    <submittedName>
        <fullName evidence="2">GNAT family N-acetyltransferase</fullName>
    </submittedName>
</protein>
<proteinExistence type="predicted"/>
<keyword evidence="3" id="KW-1185">Reference proteome</keyword>
<dbReference type="PANTHER" id="PTHR43792:SF9">
    <property type="entry name" value="RIBOSOMAL-PROTEIN-ALANINE ACETYLTRANSFERASE"/>
    <property type="match status" value="1"/>
</dbReference>
<dbReference type="CDD" id="cd04301">
    <property type="entry name" value="NAT_SF"/>
    <property type="match status" value="1"/>
</dbReference>
<organism evidence="2 3">
    <name type="scientific">Fictibacillus barbaricus</name>
    <dbReference type="NCBI Taxonomy" id="182136"/>
    <lineage>
        <taxon>Bacteria</taxon>
        <taxon>Bacillati</taxon>
        <taxon>Bacillota</taxon>
        <taxon>Bacilli</taxon>
        <taxon>Bacillales</taxon>
        <taxon>Fictibacillaceae</taxon>
        <taxon>Fictibacillus</taxon>
    </lineage>
</organism>
<dbReference type="InterPro" id="IPR016181">
    <property type="entry name" value="Acyl_CoA_acyltransferase"/>
</dbReference>
<sequence length="179" mass="20731">MDKFPIIETKRLILREVTKDDAEDMFTYLSEPDVVKHMGLEPYRTVKDVFGEIEWYESIVREGSGMRWGITLKESGKVIGSCGFLNRSPKHYRAEVGFELSKAYWGKGIAAEALEAVMKFGFRHLELERIEALIEPANLPSQKLVEKTGFMKEGLLRHYEYTCGKFDDLYMYSILKEDI</sequence>
<comment type="caution">
    <text evidence="2">The sequence shown here is derived from an EMBL/GenBank/DDBJ whole genome shotgun (WGS) entry which is preliminary data.</text>
</comment>
<dbReference type="PANTHER" id="PTHR43792">
    <property type="entry name" value="GNAT FAMILY, PUTATIVE (AFU_ORTHOLOGUE AFUA_3G00765)-RELATED-RELATED"/>
    <property type="match status" value="1"/>
</dbReference>
<dbReference type="Proteomes" id="UP001319060">
    <property type="component" value="Unassembled WGS sequence"/>
</dbReference>
<dbReference type="InterPro" id="IPR000182">
    <property type="entry name" value="GNAT_dom"/>
</dbReference>
<dbReference type="Gene3D" id="3.40.630.30">
    <property type="match status" value="1"/>
</dbReference>
<dbReference type="EMBL" id="JAFHKS010000042">
    <property type="protein sequence ID" value="MBN3545160.1"/>
    <property type="molecule type" value="Genomic_DNA"/>
</dbReference>
<name>A0ABS2ZB72_9BACL</name>
<evidence type="ECO:0000313" key="2">
    <source>
        <dbReference type="EMBL" id="MBN3545160.1"/>
    </source>
</evidence>
<dbReference type="RefSeq" id="WP_188403929.1">
    <property type="nucleotide sequence ID" value="NZ_BMCE01000002.1"/>
</dbReference>
<evidence type="ECO:0000313" key="3">
    <source>
        <dbReference type="Proteomes" id="UP001319060"/>
    </source>
</evidence>
<dbReference type="InterPro" id="IPR051531">
    <property type="entry name" value="N-acetyltransferase"/>
</dbReference>
<feature type="domain" description="N-acetyltransferase" evidence="1">
    <location>
        <begin position="12"/>
        <end position="176"/>
    </location>
</feature>
<evidence type="ECO:0000259" key="1">
    <source>
        <dbReference type="PROSITE" id="PS51186"/>
    </source>
</evidence>
<gene>
    <name evidence="2" type="ORF">JYA64_07635</name>
</gene>
<dbReference type="Pfam" id="PF13302">
    <property type="entry name" value="Acetyltransf_3"/>
    <property type="match status" value="1"/>
</dbReference>
<dbReference type="SUPFAM" id="SSF55729">
    <property type="entry name" value="Acyl-CoA N-acyltransferases (Nat)"/>
    <property type="match status" value="1"/>
</dbReference>
<reference evidence="2 3" key="1">
    <citation type="submission" date="2021-01" db="EMBL/GenBank/DDBJ databases">
        <title>Genome Sequencing of Type Strains.</title>
        <authorList>
            <person name="Lemaire J.F."/>
            <person name="Inderbitzin P."/>
            <person name="Collins S.B."/>
            <person name="Wespe N."/>
            <person name="Knight-Connoni V."/>
        </authorList>
    </citation>
    <scope>NUCLEOTIDE SEQUENCE [LARGE SCALE GENOMIC DNA]</scope>
    <source>
        <strain evidence="2 3">DSM 14730</strain>
    </source>
</reference>